<sequence length="154" mass="16473">MSRHVLLPTCIALCSLGCLQTLEDQVKKDPNSIVGKKTQNIGQFDPNAGAAVSDSKIRATDPVTAPVSAYGPMLEQISKTHIAHAVNLFYATEGRYPESYDEFMQKIIKANNIQLPVLPGGKQYQYDVANHQLVVVDAPTDAGANSGHPAATGP</sequence>
<protein>
    <submittedName>
        <fullName evidence="1">Uncharacterized protein</fullName>
    </submittedName>
</protein>
<accession>A0A7C4LKM4</accession>
<name>A0A7C4LKM4_9PLAN</name>
<gene>
    <name evidence="1" type="ORF">ENS64_09055</name>
</gene>
<reference evidence="1" key="1">
    <citation type="journal article" date="2020" name="mSystems">
        <title>Genome- and Community-Level Interaction Insights into Carbon Utilization and Element Cycling Functions of Hydrothermarchaeota in Hydrothermal Sediment.</title>
        <authorList>
            <person name="Zhou Z."/>
            <person name="Liu Y."/>
            <person name="Xu W."/>
            <person name="Pan J."/>
            <person name="Luo Z.H."/>
            <person name="Li M."/>
        </authorList>
    </citation>
    <scope>NUCLEOTIDE SEQUENCE [LARGE SCALE GENOMIC DNA]</scope>
    <source>
        <strain evidence="1">SpSt-508</strain>
    </source>
</reference>
<proteinExistence type="predicted"/>
<comment type="caution">
    <text evidence="1">The sequence shown here is derived from an EMBL/GenBank/DDBJ whole genome shotgun (WGS) entry which is preliminary data.</text>
</comment>
<dbReference type="AlphaFoldDB" id="A0A7C4LKM4"/>
<dbReference type="EMBL" id="DSVQ01000012">
    <property type="protein sequence ID" value="HGT39392.1"/>
    <property type="molecule type" value="Genomic_DNA"/>
</dbReference>
<evidence type="ECO:0000313" key="1">
    <source>
        <dbReference type="EMBL" id="HGT39392.1"/>
    </source>
</evidence>
<organism evidence="1">
    <name type="scientific">Schlesneria paludicola</name>
    <dbReference type="NCBI Taxonomy" id="360056"/>
    <lineage>
        <taxon>Bacteria</taxon>
        <taxon>Pseudomonadati</taxon>
        <taxon>Planctomycetota</taxon>
        <taxon>Planctomycetia</taxon>
        <taxon>Planctomycetales</taxon>
        <taxon>Planctomycetaceae</taxon>
        <taxon>Schlesneria</taxon>
    </lineage>
</organism>